<dbReference type="PANTHER" id="PTHR10434">
    <property type="entry name" value="1-ACYL-SN-GLYCEROL-3-PHOSPHATE ACYLTRANSFERASE"/>
    <property type="match status" value="1"/>
</dbReference>
<feature type="domain" description="Phospholipid/glycerol acyltransferase" evidence="3">
    <location>
        <begin position="42"/>
        <end position="161"/>
    </location>
</feature>
<keyword evidence="5" id="KW-1185">Reference proteome</keyword>
<organism evidence="4 5">
    <name type="scientific">Brachybacterium equifaecis</name>
    <dbReference type="NCBI Taxonomy" id="2910770"/>
    <lineage>
        <taxon>Bacteria</taxon>
        <taxon>Bacillati</taxon>
        <taxon>Actinomycetota</taxon>
        <taxon>Actinomycetes</taxon>
        <taxon>Micrococcales</taxon>
        <taxon>Dermabacteraceae</taxon>
        <taxon>Brachybacterium</taxon>
    </lineage>
</organism>
<proteinExistence type="predicted"/>
<keyword evidence="1" id="KW-0808">Transferase</keyword>
<reference evidence="4" key="1">
    <citation type="submission" date="2022-02" db="EMBL/GenBank/DDBJ databases">
        <authorList>
            <person name="Lee M."/>
            <person name="Kim S.-J."/>
            <person name="Jung M.-Y."/>
        </authorList>
    </citation>
    <scope>NUCLEOTIDE SEQUENCE</scope>
    <source>
        <strain evidence="4">JHP9</strain>
    </source>
</reference>
<dbReference type="InterPro" id="IPR002123">
    <property type="entry name" value="Plipid/glycerol_acylTrfase"/>
</dbReference>
<keyword evidence="2 4" id="KW-0012">Acyltransferase</keyword>
<dbReference type="Proteomes" id="UP001203761">
    <property type="component" value="Unassembled WGS sequence"/>
</dbReference>
<evidence type="ECO:0000256" key="2">
    <source>
        <dbReference type="ARBA" id="ARBA00023315"/>
    </source>
</evidence>
<evidence type="ECO:0000256" key="1">
    <source>
        <dbReference type="ARBA" id="ARBA00022679"/>
    </source>
</evidence>
<dbReference type="CDD" id="cd07989">
    <property type="entry name" value="LPLAT_AGPAT-like"/>
    <property type="match status" value="1"/>
</dbReference>
<accession>A0ABT0R0R3</accession>
<dbReference type="SUPFAM" id="SSF69593">
    <property type="entry name" value="Glycerol-3-phosphate (1)-acyltransferase"/>
    <property type="match status" value="1"/>
</dbReference>
<sequence length="256" mass="27085">MAPHDETPLVYRVGKSILIALMRLPYRPQVRGQEHIPATGPVILASSHLAGADTIFLPTALERTVHFLGKSDLFAGRSLRGRIVAAFMRSVGVMPVDRTGGGASSAALEAGLEVLRRGHVLGIYPEGTRSPDGRLYRGKTGVARLALASGAPIVPVAMTGTFEAQRGRRFLPRRHPRITTAVGAPIDVAQLVEDREAALHDQAAVRRITDTVMARIQALSGQEYAPQYAASAKAAIARGESPLPSAPAPGDDAGAR</sequence>
<dbReference type="GO" id="GO:0016746">
    <property type="term" value="F:acyltransferase activity"/>
    <property type="evidence" value="ECO:0007669"/>
    <property type="project" value="UniProtKB-KW"/>
</dbReference>
<dbReference type="PANTHER" id="PTHR10434:SF11">
    <property type="entry name" value="1-ACYL-SN-GLYCEROL-3-PHOSPHATE ACYLTRANSFERASE"/>
    <property type="match status" value="1"/>
</dbReference>
<name>A0ABT0R0R3_9MICO</name>
<dbReference type="Pfam" id="PF01553">
    <property type="entry name" value="Acyltransferase"/>
    <property type="match status" value="1"/>
</dbReference>
<protein>
    <submittedName>
        <fullName evidence="4">1-acyl-sn-glycerol-3-phosphate acyltransferase</fullName>
    </submittedName>
</protein>
<gene>
    <name evidence="4" type="ORF">Bequi_08730</name>
</gene>
<evidence type="ECO:0000313" key="4">
    <source>
        <dbReference type="EMBL" id="MCL6423471.1"/>
    </source>
</evidence>
<dbReference type="SMART" id="SM00563">
    <property type="entry name" value="PlsC"/>
    <property type="match status" value="1"/>
</dbReference>
<comment type="caution">
    <text evidence="4">The sequence shown here is derived from an EMBL/GenBank/DDBJ whole genome shotgun (WGS) entry which is preliminary data.</text>
</comment>
<evidence type="ECO:0000313" key="5">
    <source>
        <dbReference type="Proteomes" id="UP001203761"/>
    </source>
</evidence>
<dbReference type="EMBL" id="JAKNCJ010000003">
    <property type="protein sequence ID" value="MCL6423471.1"/>
    <property type="molecule type" value="Genomic_DNA"/>
</dbReference>
<evidence type="ECO:0000259" key="3">
    <source>
        <dbReference type="SMART" id="SM00563"/>
    </source>
</evidence>
<dbReference type="RefSeq" id="WP_249737546.1">
    <property type="nucleotide sequence ID" value="NZ_JAKNCJ010000003.1"/>
</dbReference>